<reference evidence="1" key="1">
    <citation type="submission" date="2018-05" db="EMBL/GenBank/DDBJ databases">
        <authorList>
            <person name="Lanie J.A."/>
            <person name="Ng W.-L."/>
            <person name="Kazmierczak K.M."/>
            <person name="Andrzejewski T.M."/>
            <person name="Davidsen T.M."/>
            <person name="Wayne K.J."/>
            <person name="Tettelin H."/>
            <person name="Glass J.I."/>
            <person name="Rusch D."/>
            <person name="Podicherti R."/>
            <person name="Tsui H.-C.T."/>
            <person name="Winkler M.E."/>
        </authorList>
    </citation>
    <scope>NUCLEOTIDE SEQUENCE</scope>
</reference>
<organism evidence="1">
    <name type="scientific">marine metagenome</name>
    <dbReference type="NCBI Taxonomy" id="408172"/>
    <lineage>
        <taxon>unclassified sequences</taxon>
        <taxon>metagenomes</taxon>
        <taxon>ecological metagenomes</taxon>
    </lineage>
</organism>
<gene>
    <name evidence="1" type="ORF">METZ01_LOCUS8263</name>
</gene>
<sequence>MTKGVSAFAQDESAQQWSGNWIADGTFFQIEISVENNTMRVIQVESLGFIWTNQDGKVDGKMAQIEVEYSGATGIITAELIEPNMAIVTASTCIPEFMVVCALSKGRRAVFRKVVDP</sequence>
<dbReference type="EMBL" id="UINC01000444">
    <property type="protein sequence ID" value="SUZ55409.1"/>
    <property type="molecule type" value="Genomic_DNA"/>
</dbReference>
<accession>A0A381NM52</accession>
<dbReference type="AlphaFoldDB" id="A0A381NM52"/>
<protein>
    <submittedName>
        <fullName evidence="1">Uncharacterized protein</fullName>
    </submittedName>
</protein>
<evidence type="ECO:0000313" key="1">
    <source>
        <dbReference type="EMBL" id="SUZ55409.1"/>
    </source>
</evidence>
<name>A0A381NM52_9ZZZZ</name>
<proteinExistence type="predicted"/>